<protein>
    <submittedName>
        <fullName evidence="1">Uncharacterized protein</fullName>
    </submittedName>
</protein>
<accession>A0A4Y2IY48</accession>
<sequence>MLFSTTYVWLQAVIIIIPYKLLDPFPVSVITTLFLQIFGCSSRDYSPATRISTNLWRLELRLFLHTCRKETSAGLSYVVVVTNLQSSLKESDQIKESVDFDEIND</sequence>
<reference evidence="1 2" key="1">
    <citation type="journal article" date="2019" name="Sci. Rep.">
        <title>Orb-weaving spider Araneus ventricosus genome elucidates the spidroin gene catalogue.</title>
        <authorList>
            <person name="Kono N."/>
            <person name="Nakamura H."/>
            <person name="Ohtoshi R."/>
            <person name="Moran D.A.P."/>
            <person name="Shinohara A."/>
            <person name="Yoshida Y."/>
            <person name="Fujiwara M."/>
            <person name="Mori M."/>
            <person name="Tomita M."/>
            <person name="Arakawa K."/>
        </authorList>
    </citation>
    <scope>NUCLEOTIDE SEQUENCE [LARGE SCALE GENOMIC DNA]</scope>
</reference>
<dbReference type="EMBL" id="BGPR01003033">
    <property type="protein sequence ID" value="GBM82773.1"/>
    <property type="molecule type" value="Genomic_DNA"/>
</dbReference>
<gene>
    <name evidence="1" type="ORF">AVEN_259910_1</name>
</gene>
<evidence type="ECO:0000313" key="1">
    <source>
        <dbReference type="EMBL" id="GBM82773.1"/>
    </source>
</evidence>
<organism evidence="1 2">
    <name type="scientific">Araneus ventricosus</name>
    <name type="common">Orbweaver spider</name>
    <name type="synonym">Epeira ventricosa</name>
    <dbReference type="NCBI Taxonomy" id="182803"/>
    <lineage>
        <taxon>Eukaryota</taxon>
        <taxon>Metazoa</taxon>
        <taxon>Ecdysozoa</taxon>
        <taxon>Arthropoda</taxon>
        <taxon>Chelicerata</taxon>
        <taxon>Arachnida</taxon>
        <taxon>Araneae</taxon>
        <taxon>Araneomorphae</taxon>
        <taxon>Entelegynae</taxon>
        <taxon>Araneoidea</taxon>
        <taxon>Araneidae</taxon>
        <taxon>Araneus</taxon>
    </lineage>
</organism>
<comment type="caution">
    <text evidence="1">The sequence shown here is derived from an EMBL/GenBank/DDBJ whole genome shotgun (WGS) entry which is preliminary data.</text>
</comment>
<proteinExistence type="predicted"/>
<evidence type="ECO:0000313" key="2">
    <source>
        <dbReference type="Proteomes" id="UP000499080"/>
    </source>
</evidence>
<name>A0A4Y2IY48_ARAVE</name>
<keyword evidence="2" id="KW-1185">Reference proteome</keyword>
<dbReference type="AlphaFoldDB" id="A0A4Y2IY48"/>
<dbReference type="Proteomes" id="UP000499080">
    <property type="component" value="Unassembled WGS sequence"/>
</dbReference>